<dbReference type="AlphaFoldDB" id="A0AA39QJE7"/>
<evidence type="ECO:0008006" key="4">
    <source>
        <dbReference type="Google" id="ProtNLM"/>
    </source>
</evidence>
<comment type="caution">
    <text evidence="2">The sequence shown here is derived from an EMBL/GenBank/DDBJ whole genome shotgun (WGS) entry which is preliminary data.</text>
</comment>
<evidence type="ECO:0000256" key="1">
    <source>
        <dbReference type="SAM" id="MobiDB-lite"/>
    </source>
</evidence>
<gene>
    <name evidence="2" type="ORF">EDD18DRAFT_603972</name>
</gene>
<evidence type="ECO:0000313" key="2">
    <source>
        <dbReference type="EMBL" id="KAK0502718.1"/>
    </source>
</evidence>
<organism evidence="2 3">
    <name type="scientific">Armillaria luteobubalina</name>
    <dbReference type="NCBI Taxonomy" id="153913"/>
    <lineage>
        <taxon>Eukaryota</taxon>
        <taxon>Fungi</taxon>
        <taxon>Dikarya</taxon>
        <taxon>Basidiomycota</taxon>
        <taxon>Agaricomycotina</taxon>
        <taxon>Agaricomycetes</taxon>
        <taxon>Agaricomycetidae</taxon>
        <taxon>Agaricales</taxon>
        <taxon>Marasmiineae</taxon>
        <taxon>Physalacriaceae</taxon>
        <taxon>Armillaria</taxon>
    </lineage>
</organism>
<proteinExistence type="predicted"/>
<dbReference type="EMBL" id="JAUEPU010000004">
    <property type="protein sequence ID" value="KAK0502718.1"/>
    <property type="molecule type" value="Genomic_DNA"/>
</dbReference>
<dbReference type="Proteomes" id="UP001175228">
    <property type="component" value="Unassembled WGS sequence"/>
</dbReference>
<name>A0AA39QJE7_9AGAR</name>
<keyword evidence="3" id="KW-1185">Reference proteome</keyword>
<sequence length="278" mass="31176">MVVAASCSPLPQEIIDQITDELQEDFSTLKACALVSRPWKESSQRHIFSDIFFEAPPESLPLETSPCYTFHRLLITSPHLGRHVRHLEICDEGRTSDSTRRWLLASVEILMSVISLLTCLSSVDISFSGLWWEDVSFNQEHPRCHFPARVAQEHRVGRLPGSAERVVQSLPVSFNPRFIDFCHRGPAGFVPPLAQVLHAVTRTVTVTPAHAACPGLYGMAHFTHFCRRSQRIQEIEPFCGKLRRSQRRAGPTGECHTPETGYTGDSNSKLQRSHATPA</sequence>
<evidence type="ECO:0000313" key="3">
    <source>
        <dbReference type="Proteomes" id="UP001175228"/>
    </source>
</evidence>
<protein>
    <recommendedName>
        <fullName evidence="4">F-box domain-containing protein</fullName>
    </recommendedName>
</protein>
<feature type="compositionally biased region" description="Polar residues" evidence="1">
    <location>
        <begin position="263"/>
        <end position="278"/>
    </location>
</feature>
<accession>A0AA39QJE7</accession>
<feature type="region of interest" description="Disordered" evidence="1">
    <location>
        <begin position="243"/>
        <end position="278"/>
    </location>
</feature>
<reference evidence="2" key="1">
    <citation type="submission" date="2023-06" db="EMBL/GenBank/DDBJ databases">
        <authorList>
            <consortium name="Lawrence Berkeley National Laboratory"/>
            <person name="Ahrendt S."/>
            <person name="Sahu N."/>
            <person name="Indic B."/>
            <person name="Wong-Bajracharya J."/>
            <person name="Merenyi Z."/>
            <person name="Ke H.-M."/>
            <person name="Monk M."/>
            <person name="Kocsube S."/>
            <person name="Drula E."/>
            <person name="Lipzen A."/>
            <person name="Balint B."/>
            <person name="Henrissat B."/>
            <person name="Andreopoulos B."/>
            <person name="Martin F.M."/>
            <person name="Harder C.B."/>
            <person name="Rigling D."/>
            <person name="Ford K.L."/>
            <person name="Foster G.D."/>
            <person name="Pangilinan J."/>
            <person name="Papanicolaou A."/>
            <person name="Barry K."/>
            <person name="LaButti K."/>
            <person name="Viragh M."/>
            <person name="Koriabine M."/>
            <person name="Yan M."/>
            <person name="Riley R."/>
            <person name="Champramary S."/>
            <person name="Plett K.L."/>
            <person name="Tsai I.J."/>
            <person name="Slot J."/>
            <person name="Sipos G."/>
            <person name="Plett J."/>
            <person name="Nagy L.G."/>
            <person name="Grigoriev I.V."/>
        </authorList>
    </citation>
    <scope>NUCLEOTIDE SEQUENCE</scope>
    <source>
        <strain evidence="2">HWK02</strain>
    </source>
</reference>